<evidence type="ECO:0000256" key="2">
    <source>
        <dbReference type="ARBA" id="ARBA00010199"/>
    </source>
</evidence>
<protein>
    <recommendedName>
        <fullName evidence="6">Protein DETOXIFICATION</fullName>
    </recommendedName>
    <alternativeName>
        <fullName evidence="6">Multidrug and toxic compound extrusion protein</fullName>
    </alternativeName>
</protein>
<dbReference type="GO" id="GO:1990961">
    <property type="term" value="P:xenobiotic detoxification by transmembrane export across the plasma membrane"/>
    <property type="evidence" value="ECO:0007669"/>
    <property type="project" value="InterPro"/>
</dbReference>
<evidence type="ECO:0000256" key="1">
    <source>
        <dbReference type="ARBA" id="ARBA00004141"/>
    </source>
</evidence>
<evidence type="ECO:0000313" key="7">
    <source>
        <dbReference type="EMBL" id="KAJ4770330.1"/>
    </source>
</evidence>
<dbReference type="GO" id="GO:0015297">
    <property type="term" value="F:antiporter activity"/>
    <property type="evidence" value="ECO:0007669"/>
    <property type="project" value="InterPro"/>
</dbReference>
<dbReference type="Pfam" id="PF01554">
    <property type="entry name" value="MatE"/>
    <property type="match status" value="2"/>
</dbReference>
<sequence>MEQQTLETPLITEACNRDRKAEVKDEVEKQLWLAGPMIAGNLLQNIIQMISLMFVGHLGELSLSGASMASSFGGVTGYSLLMGSASAMDTLCGQAYGAKEYYLIDIYKQRAMVILTLSSIPLAIIWFYTNEILLFFGQEADISLEAGIYAKWMIPSLFAYGLLQCQVRFLQAHSIVFPVMLSSGVTALLHLLVCWLLVYGLGMGSKGAALGTGISTWINVLILAVYVRLSPKCKTTWVGLSKEAFYDLVGFIKLAVPSALMVCLEWWSFEFLVLLSGLLPNPKLETSVLSVSLTTASFVFMIPFGLGAAISTRVSNELGAGRPEAAKLAVQVVLCMASTVGIIVGTVLVLIRNIWGYAYSNEEEVVKYVAIMLPILAISNMFDSIQCVLSGVARGCGWQKNGAFVNLGAFYAVGIPSAILLAFVFHIGGKGLWMGIICGIFVQVVLLLTITLLTDWEKEAMKAKNSVFRSCLTTEMIVT</sequence>
<evidence type="ECO:0000256" key="5">
    <source>
        <dbReference type="ARBA" id="ARBA00023136"/>
    </source>
</evidence>
<feature type="transmembrane region" description="Helical" evidence="6">
    <location>
        <begin position="431"/>
        <end position="454"/>
    </location>
</feature>
<organism evidence="7 8">
    <name type="scientific">Rhynchospora pubera</name>
    <dbReference type="NCBI Taxonomy" id="906938"/>
    <lineage>
        <taxon>Eukaryota</taxon>
        <taxon>Viridiplantae</taxon>
        <taxon>Streptophyta</taxon>
        <taxon>Embryophyta</taxon>
        <taxon>Tracheophyta</taxon>
        <taxon>Spermatophyta</taxon>
        <taxon>Magnoliopsida</taxon>
        <taxon>Liliopsida</taxon>
        <taxon>Poales</taxon>
        <taxon>Cyperaceae</taxon>
        <taxon>Cyperoideae</taxon>
        <taxon>Rhynchosporeae</taxon>
        <taxon>Rhynchospora</taxon>
    </lineage>
</organism>
<reference evidence="7" key="1">
    <citation type="submission" date="2022-08" db="EMBL/GenBank/DDBJ databases">
        <authorList>
            <person name="Marques A."/>
        </authorList>
    </citation>
    <scope>NUCLEOTIDE SEQUENCE</scope>
    <source>
        <strain evidence="7">RhyPub2mFocal</strain>
        <tissue evidence="7">Leaves</tissue>
    </source>
</reference>
<feature type="transmembrane region" description="Helical" evidence="6">
    <location>
        <begin position="207"/>
        <end position="227"/>
    </location>
</feature>
<feature type="transmembrane region" description="Helical" evidence="6">
    <location>
        <begin position="328"/>
        <end position="351"/>
    </location>
</feature>
<feature type="transmembrane region" description="Helical" evidence="6">
    <location>
        <begin position="287"/>
        <end position="307"/>
    </location>
</feature>
<dbReference type="CDD" id="cd13132">
    <property type="entry name" value="MATE_eukaryotic"/>
    <property type="match status" value="1"/>
</dbReference>
<keyword evidence="8" id="KW-1185">Reference proteome</keyword>
<comment type="similarity">
    <text evidence="2 6">Belongs to the multi antimicrobial extrusion (MATE) (TC 2.A.66.1) family.</text>
</comment>
<evidence type="ECO:0000256" key="3">
    <source>
        <dbReference type="ARBA" id="ARBA00022692"/>
    </source>
</evidence>
<dbReference type="GO" id="GO:0042910">
    <property type="term" value="F:xenobiotic transmembrane transporter activity"/>
    <property type="evidence" value="ECO:0007669"/>
    <property type="project" value="InterPro"/>
</dbReference>
<keyword evidence="4 6" id="KW-1133">Transmembrane helix</keyword>
<evidence type="ECO:0000256" key="4">
    <source>
        <dbReference type="ARBA" id="ARBA00022989"/>
    </source>
</evidence>
<comment type="caution">
    <text evidence="7">The sequence shown here is derived from an EMBL/GenBank/DDBJ whole genome shotgun (WGS) entry which is preliminary data.</text>
</comment>
<dbReference type="Proteomes" id="UP001140206">
    <property type="component" value="Chromosome 3"/>
</dbReference>
<proteinExistence type="inferred from homology"/>
<comment type="subcellular location">
    <subcellularLocation>
        <location evidence="1">Membrane</location>
        <topology evidence="1">Multi-pass membrane protein</topology>
    </subcellularLocation>
</comment>
<evidence type="ECO:0000313" key="8">
    <source>
        <dbReference type="Proteomes" id="UP001140206"/>
    </source>
</evidence>
<accession>A0AAV8DMB6</accession>
<feature type="transmembrane region" description="Helical" evidence="6">
    <location>
        <begin position="175"/>
        <end position="201"/>
    </location>
</feature>
<feature type="transmembrane region" description="Helical" evidence="6">
    <location>
        <begin position="404"/>
        <end position="425"/>
    </location>
</feature>
<dbReference type="AlphaFoldDB" id="A0AAV8DMB6"/>
<keyword evidence="3 6" id="KW-0812">Transmembrane</keyword>
<keyword evidence="5 6" id="KW-0472">Membrane</keyword>
<feature type="transmembrane region" description="Helical" evidence="6">
    <location>
        <begin position="248"/>
        <end position="267"/>
    </location>
</feature>
<gene>
    <name evidence="7" type="ORF">LUZ62_054587</name>
</gene>
<feature type="transmembrane region" description="Helical" evidence="6">
    <location>
        <begin position="148"/>
        <end position="163"/>
    </location>
</feature>
<dbReference type="InterPro" id="IPR002528">
    <property type="entry name" value="MATE_fam"/>
</dbReference>
<feature type="transmembrane region" description="Helical" evidence="6">
    <location>
        <begin position="111"/>
        <end position="128"/>
    </location>
</feature>
<dbReference type="PANTHER" id="PTHR11206">
    <property type="entry name" value="MULTIDRUG RESISTANCE PROTEIN"/>
    <property type="match status" value="1"/>
</dbReference>
<name>A0AAV8DMB6_9POAL</name>
<dbReference type="NCBIfam" id="TIGR00797">
    <property type="entry name" value="matE"/>
    <property type="match status" value="1"/>
</dbReference>
<dbReference type="GO" id="GO:0016020">
    <property type="term" value="C:membrane"/>
    <property type="evidence" value="ECO:0007669"/>
    <property type="project" value="UniProtKB-SubCell"/>
</dbReference>
<dbReference type="EMBL" id="JAMFTS010000003">
    <property type="protein sequence ID" value="KAJ4770330.1"/>
    <property type="molecule type" value="Genomic_DNA"/>
</dbReference>
<evidence type="ECO:0000256" key="6">
    <source>
        <dbReference type="RuleBase" id="RU004914"/>
    </source>
</evidence>
<dbReference type="InterPro" id="IPR045069">
    <property type="entry name" value="MATE_euk"/>
</dbReference>
<feature type="transmembrane region" description="Helical" evidence="6">
    <location>
        <begin position="371"/>
        <end position="392"/>
    </location>
</feature>